<dbReference type="AlphaFoldDB" id="A0A1Y0E9H7"/>
<evidence type="ECO:0000313" key="3">
    <source>
        <dbReference type="Proteomes" id="UP000195273"/>
    </source>
</evidence>
<dbReference type="RefSeq" id="WP_204248716.1">
    <property type="nucleotide sequence ID" value="NZ_CP021431.1"/>
</dbReference>
<dbReference type="EMBL" id="CP021431">
    <property type="protein sequence ID" value="ARU00021.1"/>
    <property type="molecule type" value="Genomic_DNA"/>
</dbReference>
<name>A0A1Y0E9H7_9RHOB</name>
<dbReference type="Proteomes" id="UP000195273">
    <property type="component" value="Chromosome"/>
</dbReference>
<keyword evidence="1" id="KW-0812">Transmembrane</keyword>
<sequence length="57" mass="6205">MTKLWQMFHADECGAITVDWVMLSAAALALMALIMATIGGAAEDQADRLQNTMTNMM</sequence>
<feature type="transmembrane region" description="Helical" evidence="1">
    <location>
        <begin position="20"/>
        <end position="42"/>
    </location>
</feature>
<evidence type="ECO:0000313" key="2">
    <source>
        <dbReference type="EMBL" id="ARU00021.1"/>
    </source>
</evidence>
<organism evidence="2 3">
    <name type="scientific">Yoonia vestfoldensis</name>
    <dbReference type="NCBI Taxonomy" id="245188"/>
    <lineage>
        <taxon>Bacteria</taxon>
        <taxon>Pseudomonadati</taxon>
        <taxon>Pseudomonadota</taxon>
        <taxon>Alphaproteobacteria</taxon>
        <taxon>Rhodobacterales</taxon>
        <taxon>Paracoccaceae</taxon>
        <taxon>Yoonia</taxon>
    </lineage>
</organism>
<accession>A0A1Y0E9H7</accession>
<proteinExistence type="predicted"/>
<protein>
    <submittedName>
        <fullName evidence="2">Pilus assembly protein</fullName>
    </submittedName>
</protein>
<dbReference type="KEGG" id="lvs:LOKVESSMR4R_00685"/>
<keyword evidence="1" id="KW-0472">Membrane</keyword>
<reference evidence="2 3" key="1">
    <citation type="submission" date="2017-05" db="EMBL/GenBank/DDBJ databases">
        <title>Genome Sequence of Loktanella vestfoldensis Strain SMR4r Isolated from a Culture of the Diatom Skeletonema marinoi.</title>
        <authorList>
            <person name="Topel M."/>
            <person name="Pinder M.I.M."/>
            <person name="Johansson O.N."/>
            <person name="Kourtchenko O."/>
            <person name="Godhe A."/>
            <person name="Clarke A.K."/>
        </authorList>
    </citation>
    <scope>NUCLEOTIDE SEQUENCE [LARGE SCALE GENOMIC DNA]</scope>
    <source>
        <strain evidence="2 3">SMR4r</strain>
    </source>
</reference>
<gene>
    <name evidence="2" type="ORF">LOKVESSMR4R_00685</name>
</gene>
<keyword evidence="1" id="KW-1133">Transmembrane helix</keyword>
<keyword evidence="3" id="KW-1185">Reference proteome</keyword>
<evidence type="ECO:0000256" key="1">
    <source>
        <dbReference type="SAM" id="Phobius"/>
    </source>
</evidence>